<evidence type="ECO:0000313" key="3">
    <source>
        <dbReference type="Proteomes" id="UP000198615"/>
    </source>
</evidence>
<sequence length="199" mass="22258">MTDQLETLLATIRACRLCAEHLPLGPRPVLVVEPSARILIVGQAPGTRVHETGIPWNDRSGDTLRGWMAVDRETFYDPTRVAIVPMGFCYPGVLPSKNGKSGGDAPPRPECAPTWHAPVLEHLPNVELIILAGQYAQAHYLEAARHRTLTETVKHWRDYGPRFFPVPHPSWRSGNIIRKNPWFEAELLPDLRARVAALV</sequence>
<protein>
    <submittedName>
        <fullName evidence="2">Uracil-DNA glycosylase</fullName>
    </submittedName>
</protein>
<feature type="domain" description="Uracil-DNA glycosylase-like" evidence="1">
    <location>
        <begin position="29"/>
        <end position="192"/>
    </location>
</feature>
<gene>
    <name evidence="2" type="ORF">SAMN05660686_01643</name>
</gene>
<dbReference type="AlphaFoldDB" id="A0A8G2BGG5"/>
<dbReference type="Proteomes" id="UP000198615">
    <property type="component" value="Unassembled WGS sequence"/>
</dbReference>
<dbReference type="RefSeq" id="WP_093149517.1">
    <property type="nucleotide sequence ID" value="NZ_FNBW01000004.1"/>
</dbReference>
<dbReference type="EMBL" id="FNBW01000004">
    <property type="protein sequence ID" value="SDF55255.1"/>
    <property type="molecule type" value="Genomic_DNA"/>
</dbReference>
<dbReference type="OrthoDB" id="9789139at2"/>
<dbReference type="InterPro" id="IPR005122">
    <property type="entry name" value="Uracil-DNA_glycosylase-like"/>
</dbReference>
<evidence type="ECO:0000313" key="2">
    <source>
        <dbReference type="EMBL" id="SDF55255.1"/>
    </source>
</evidence>
<evidence type="ECO:0000259" key="1">
    <source>
        <dbReference type="SMART" id="SM00986"/>
    </source>
</evidence>
<dbReference type="Pfam" id="PF03167">
    <property type="entry name" value="UDG"/>
    <property type="match status" value="1"/>
</dbReference>
<dbReference type="PANTHER" id="PTHR42160">
    <property type="entry name" value="URACIL-DNA GLYCOSYLASE SUPERFAMILY PROTEIN"/>
    <property type="match status" value="1"/>
</dbReference>
<dbReference type="CDD" id="cd10033">
    <property type="entry name" value="UDG_like"/>
    <property type="match status" value="1"/>
</dbReference>
<accession>A0A8G2BGG5</accession>
<dbReference type="Gene3D" id="3.40.470.10">
    <property type="entry name" value="Uracil-DNA glycosylase-like domain"/>
    <property type="match status" value="1"/>
</dbReference>
<dbReference type="SUPFAM" id="SSF52141">
    <property type="entry name" value="Uracil-DNA glycosylase-like"/>
    <property type="match status" value="1"/>
</dbReference>
<dbReference type="SMART" id="SM00986">
    <property type="entry name" value="UDG"/>
    <property type="match status" value="1"/>
</dbReference>
<dbReference type="PANTHER" id="PTHR42160:SF1">
    <property type="entry name" value="URACIL-DNA GLYCOSYLASE SUPERFAMILY PROTEIN"/>
    <property type="match status" value="1"/>
</dbReference>
<dbReference type="InterPro" id="IPR047124">
    <property type="entry name" value="HI_0220.2"/>
</dbReference>
<reference evidence="2 3" key="1">
    <citation type="submission" date="2016-10" db="EMBL/GenBank/DDBJ databases">
        <authorList>
            <person name="Varghese N."/>
            <person name="Submissions S."/>
        </authorList>
    </citation>
    <scope>NUCLEOTIDE SEQUENCE [LARGE SCALE GENOMIC DNA]</scope>
    <source>
        <strain evidence="2 3">DSM 18839</strain>
    </source>
</reference>
<organism evidence="2 3">
    <name type="scientific">Thalassobaculum litoreum DSM 18839</name>
    <dbReference type="NCBI Taxonomy" id="1123362"/>
    <lineage>
        <taxon>Bacteria</taxon>
        <taxon>Pseudomonadati</taxon>
        <taxon>Pseudomonadota</taxon>
        <taxon>Alphaproteobacteria</taxon>
        <taxon>Rhodospirillales</taxon>
        <taxon>Thalassobaculaceae</taxon>
        <taxon>Thalassobaculum</taxon>
    </lineage>
</organism>
<comment type="caution">
    <text evidence="2">The sequence shown here is derived from an EMBL/GenBank/DDBJ whole genome shotgun (WGS) entry which is preliminary data.</text>
</comment>
<keyword evidence="3" id="KW-1185">Reference proteome</keyword>
<name>A0A8G2BGG5_9PROT</name>
<proteinExistence type="predicted"/>
<dbReference type="SMART" id="SM00987">
    <property type="entry name" value="UreE_C"/>
    <property type="match status" value="1"/>
</dbReference>
<dbReference type="InterPro" id="IPR036895">
    <property type="entry name" value="Uracil-DNA_glycosylase-like_sf"/>
</dbReference>